<dbReference type="PANTHER" id="PTHR10381">
    <property type="entry name" value="ATP-DEPENDENT CLP PROTEASE PROTEOLYTIC SUBUNIT"/>
    <property type="match status" value="1"/>
</dbReference>
<reference evidence="8" key="1">
    <citation type="submission" date="2014-05" db="EMBL/GenBank/DDBJ databases">
        <title>Whole genome sequencing of Lactobacillus casei NRIC0644.</title>
        <authorList>
            <person name="Atarashi H."/>
            <person name="Yoshida Y."/>
            <person name="Fujimura S."/>
            <person name="Tanaka N."/>
            <person name="Shiwa Y."/>
            <person name="Yoshikawa H."/>
            <person name="Okada S."/>
            <person name="Nakagawa J."/>
        </authorList>
    </citation>
    <scope>NUCLEOTIDE SEQUENCE [LARGE SCALE GENOMIC DNA]</scope>
    <source>
        <strain evidence="8">NRIC0644</strain>
    </source>
</reference>
<dbReference type="GO" id="GO:0051117">
    <property type="term" value="F:ATPase binding"/>
    <property type="evidence" value="ECO:0007669"/>
    <property type="project" value="TreeGrafter"/>
</dbReference>
<dbReference type="PRINTS" id="PR00127">
    <property type="entry name" value="CLPPROTEASEP"/>
</dbReference>
<evidence type="ECO:0000256" key="1">
    <source>
        <dbReference type="ARBA" id="ARBA00007039"/>
    </source>
</evidence>
<dbReference type="Pfam" id="PF00574">
    <property type="entry name" value="CLP_protease"/>
    <property type="match status" value="1"/>
</dbReference>
<dbReference type="PANTHER" id="PTHR10381:SF70">
    <property type="entry name" value="ATP-DEPENDENT CLP PROTEASE PROTEOLYTIC SUBUNIT"/>
    <property type="match status" value="1"/>
</dbReference>
<dbReference type="GO" id="GO:0004176">
    <property type="term" value="F:ATP-dependent peptidase activity"/>
    <property type="evidence" value="ECO:0007669"/>
    <property type="project" value="InterPro"/>
</dbReference>
<dbReference type="SUPFAM" id="SSF52096">
    <property type="entry name" value="ClpP/crotonase"/>
    <property type="match status" value="1"/>
</dbReference>
<evidence type="ECO:0000313" key="7">
    <source>
        <dbReference type="EMBL" id="GAN37510.1"/>
    </source>
</evidence>
<comment type="caution">
    <text evidence="7">The sequence shown here is derived from an EMBL/GenBank/DDBJ whole genome shotgun (WGS) entry which is preliminary data.</text>
</comment>
<dbReference type="InterPro" id="IPR029045">
    <property type="entry name" value="ClpP/crotonase-like_dom_sf"/>
</dbReference>
<evidence type="ECO:0000256" key="6">
    <source>
        <dbReference type="RuleBase" id="RU003567"/>
    </source>
</evidence>
<evidence type="ECO:0000256" key="4">
    <source>
        <dbReference type="ARBA" id="ARBA00022801"/>
    </source>
</evidence>
<gene>
    <name evidence="7" type="ORF">LC0644_2099</name>
</gene>
<evidence type="ECO:0000256" key="5">
    <source>
        <dbReference type="ARBA" id="ARBA00022825"/>
    </source>
</evidence>
<evidence type="ECO:0000313" key="8">
    <source>
        <dbReference type="Proteomes" id="UP000032552"/>
    </source>
</evidence>
<accession>A0A0C9NZK9</accession>
<evidence type="ECO:0000256" key="3">
    <source>
        <dbReference type="ARBA" id="ARBA00022670"/>
    </source>
</evidence>
<dbReference type="CDD" id="cd07016">
    <property type="entry name" value="S14_ClpP_1"/>
    <property type="match status" value="1"/>
</dbReference>
<dbReference type="GO" id="GO:0009368">
    <property type="term" value="C:endopeptidase Clp complex"/>
    <property type="evidence" value="ECO:0007669"/>
    <property type="project" value="TreeGrafter"/>
</dbReference>
<comment type="similarity">
    <text evidence="1 6">Belongs to the peptidase S14 family.</text>
</comment>
<dbReference type="GO" id="GO:0004252">
    <property type="term" value="F:serine-type endopeptidase activity"/>
    <property type="evidence" value="ECO:0007669"/>
    <property type="project" value="InterPro"/>
</dbReference>
<sequence>MTTVIPINTQLVDDETASVMKSWGLDLVAPNAVREMLPTDNSGVVVEIDSPGGLVTAGSSIATLLKDYPGTVTAKIIGQAASAATVVALSADKIMMAPTATFMIHRVSVSGISGNSGDLDKYSDVLSMQDKQFANLYASKTGKTADEMLKLMTDETYMSAQQAKDIGFVDEIMFEEQPTLVAGPKTMLTKEIVDALKEYREIKDKPSNPVLNVDTDELAEKLANKLNPHKEPKQSKFAGFLF</sequence>
<dbReference type="RefSeq" id="WP_045625700.1">
    <property type="nucleotide sequence ID" value="NZ_BAYM01000242.1"/>
</dbReference>
<dbReference type="Proteomes" id="UP000032552">
    <property type="component" value="Unassembled WGS sequence"/>
</dbReference>
<keyword evidence="3 7" id="KW-0645">Protease</keyword>
<dbReference type="InterPro" id="IPR023562">
    <property type="entry name" value="ClpP/TepA"/>
</dbReference>
<keyword evidence="2" id="KW-0963">Cytoplasm</keyword>
<dbReference type="InterPro" id="IPR001907">
    <property type="entry name" value="ClpP"/>
</dbReference>
<proteinExistence type="inferred from homology"/>
<keyword evidence="5" id="KW-0720">Serine protease</keyword>
<protein>
    <recommendedName>
        <fullName evidence="6">ATP-dependent Clp protease proteolytic subunit</fullName>
    </recommendedName>
</protein>
<dbReference type="EMBL" id="BAYM01000242">
    <property type="protein sequence ID" value="GAN37510.1"/>
    <property type="molecule type" value="Genomic_DNA"/>
</dbReference>
<evidence type="ECO:0000256" key="2">
    <source>
        <dbReference type="ARBA" id="ARBA00022490"/>
    </source>
</evidence>
<dbReference type="NCBIfam" id="NF045542">
    <property type="entry name" value="Clp_rel_HeadMat"/>
    <property type="match status" value="1"/>
</dbReference>
<name>A0A0C9NZK9_LACPA</name>
<dbReference type="GO" id="GO:0006515">
    <property type="term" value="P:protein quality control for misfolded or incompletely synthesized proteins"/>
    <property type="evidence" value="ECO:0007669"/>
    <property type="project" value="TreeGrafter"/>
</dbReference>
<dbReference type="Gene3D" id="3.90.226.10">
    <property type="entry name" value="2-enoyl-CoA Hydratase, Chain A, domain 1"/>
    <property type="match status" value="1"/>
</dbReference>
<keyword evidence="4" id="KW-0378">Hydrolase</keyword>
<dbReference type="AlphaFoldDB" id="A0A0C9NZK9"/>
<organism evidence="7 8">
    <name type="scientific">Lacticaseibacillus paracasei NRIC 0644</name>
    <dbReference type="NCBI Taxonomy" id="1435038"/>
    <lineage>
        <taxon>Bacteria</taxon>
        <taxon>Bacillati</taxon>
        <taxon>Bacillota</taxon>
        <taxon>Bacilli</taxon>
        <taxon>Lactobacillales</taxon>
        <taxon>Lactobacillaceae</taxon>
        <taxon>Lacticaseibacillus</taxon>
    </lineage>
</organism>